<evidence type="ECO:0000313" key="1">
    <source>
        <dbReference type="EMBL" id="CAF1384880.1"/>
    </source>
</evidence>
<dbReference type="EMBL" id="CAJNOT010003461">
    <property type="protein sequence ID" value="CAF1384880.1"/>
    <property type="molecule type" value="Genomic_DNA"/>
</dbReference>
<feature type="non-terminal residue" evidence="1">
    <location>
        <position position="1"/>
    </location>
</feature>
<gene>
    <name evidence="1" type="ORF">ZHD862_LOCUS32313</name>
</gene>
<evidence type="ECO:0000313" key="2">
    <source>
        <dbReference type="Proteomes" id="UP000663864"/>
    </source>
</evidence>
<reference evidence="1" key="1">
    <citation type="submission" date="2021-02" db="EMBL/GenBank/DDBJ databases">
        <authorList>
            <person name="Nowell W R."/>
        </authorList>
    </citation>
    <scope>NUCLEOTIDE SEQUENCE</scope>
</reference>
<dbReference type="AlphaFoldDB" id="A0A815JX97"/>
<accession>A0A815JX97</accession>
<organism evidence="1 2">
    <name type="scientific">Rotaria sordida</name>
    <dbReference type="NCBI Taxonomy" id="392033"/>
    <lineage>
        <taxon>Eukaryota</taxon>
        <taxon>Metazoa</taxon>
        <taxon>Spiralia</taxon>
        <taxon>Gnathifera</taxon>
        <taxon>Rotifera</taxon>
        <taxon>Eurotatoria</taxon>
        <taxon>Bdelloidea</taxon>
        <taxon>Philodinida</taxon>
        <taxon>Philodinidae</taxon>
        <taxon>Rotaria</taxon>
    </lineage>
</organism>
<proteinExistence type="predicted"/>
<comment type="caution">
    <text evidence="1">The sequence shown here is derived from an EMBL/GenBank/DDBJ whole genome shotgun (WGS) entry which is preliminary data.</text>
</comment>
<dbReference type="Proteomes" id="UP000663864">
    <property type="component" value="Unassembled WGS sequence"/>
</dbReference>
<protein>
    <submittedName>
        <fullName evidence="1">Uncharacterized protein</fullName>
    </submittedName>
</protein>
<sequence length="69" mass="7788">NYLHVASSLDIYWAELHKVSVKVLNTNNSIDNAIALSYVGVRAIEIPIFQDSTKLNTNTFLGLNNKMFF</sequence>
<name>A0A815JX97_9BILA</name>